<evidence type="ECO:0000313" key="2">
    <source>
        <dbReference type="RefSeq" id="XP_030551260.1"/>
    </source>
</evidence>
<evidence type="ECO:0000313" key="1">
    <source>
        <dbReference type="Proteomes" id="UP000827889"/>
    </source>
</evidence>
<dbReference type="AlphaFoldDB" id="A0A8B8QW18"/>
<dbReference type="RefSeq" id="XP_030551260.1">
    <property type="nucleotide sequence ID" value="XM_030695400.1"/>
</dbReference>
<sequence>MINKGPEVFANCNKGELYAVEYAIKVAAGDEKTKKKSKDDKIKERVLEKLRATEVVSVSPEAVERVCALEPLHRLKQLLVDIFPILSPAAASCMVDDAANEVEALSSSSSPSSKL</sequence>
<dbReference type="KEGG" id="rarg:115755840"/>
<proteinExistence type="predicted"/>
<protein>
    <submittedName>
        <fullName evidence="2">Uncharacterized protein LOC115755840</fullName>
    </submittedName>
</protein>
<dbReference type="GeneID" id="115755840"/>
<accession>A0A8B8QW18</accession>
<dbReference type="OrthoDB" id="10438228at2759"/>
<gene>
    <name evidence="2" type="primary">LOC115755840</name>
</gene>
<keyword evidence="1" id="KW-1185">Reference proteome</keyword>
<organism evidence="1 2">
    <name type="scientific">Rhodamnia argentea</name>
    <dbReference type="NCBI Taxonomy" id="178133"/>
    <lineage>
        <taxon>Eukaryota</taxon>
        <taxon>Viridiplantae</taxon>
        <taxon>Streptophyta</taxon>
        <taxon>Embryophyta</taxon>
        <taxon>Tracheophyta</taxon>
        <taxon>Spermatophyta</taxon>
        <taxon>Magnoliopsida</taxon>
        <taxon>eudicotyledons</taxon>
        <taxon>Gunneridae</taxon>
        <taxon>Pentapetalae</taxon>
        <taxon>rosids</taxon>
        <taxon>malvids</taxon>
        <taxon>Myrtales</taxon>
        <taxon>Myrtaceae</taxon>
        <taxon>Myrtoideae</taxon>
        <taxon>Myrteae</taxon>
        <taxon>Australasian group</taxon>
        <taxon>Rhodamnia</taxon>
    </lineage>
</organism>
<reference evidence="2" key="1">
    <citation type="submission" date="2025-08" db="UniProtKB">
        <authorList>
            <consortium name="RefSeq"/>
        </authorList>
    </citation>
    <scope>IDENTIFICATION</scope>
    <source>
        <tissue evidence="2">Leaf</tissue>
    </source>
</reference>
<dbReference type="Proteomes" id="UP000827889">
    <property type="component" value="Chromosome 8"/>
</dbReference>
<name>A0A8B8QW18_9MYRT</name>